<keyword evidence="1" id="KW-0808">Transferase</keyword>
<dbReference type="SUPFAM" id="SSF55909">
    <property type="entry name" value="Pentein"/>
    <property type="match status" value="1"/>
</dbReference>
<sequence>MLAYDTRKSILSGESVALPNLNPTTLDRPAYLLNVPFSLQAQTPNNIWMQELKPDERNVDISKALKQFLQLYNFMAAESVVYLLPTPRLQGLQDLVYTANLGIVIDHIPDHNSVILSNFSSKVRIPESNVGERFFQDMGYNVVTSPFHFEGEAELKHLFDNVYVGGYGIRSDERAYRWMEEQFDMKIVTLKESDPYLYHLDCTLFPLTKENTFMCTSMYSKEEIKQIESVTNIIDISQDDAFSGICNSVRMGNIIMNASNIHEMKRSDEYYNSELQKNRTLEDIAVRFGFEVAFFNMSEFLKSGALLSCMVMHLNRKSYDIKLT</sequence>
<accession>A0A7S7M1V2</accession>
<dbReference type="GO" id="GO:0016740">
    <property type="term" value="F:transferase activity"/>
    <property type="evidence" value="ECO:0007669"/>
    <property type="project" value="UniProtKB-KW"/>
</dbReference>
<dbReference type="AlphaFoldDB" id="A0A7S7M1V2"/>
<dbReference type="KEGG" id="smas:HUE87_00135"/>
<dbReference type="EMBL" id="CP054493">
    <property type="protein sequence ID" value="QOY54694.1"/>
    <property type="molecule type" value="Genomic_DNA"/>
</dbReference>
<organism evidence="1 2">
    <name type="scientific">Candidatus Sulfurimonas marisnigri</name>
    <dbReference type="NCBI Taxonomy" id="2740405"/>
    <lineage>
        <taxon>Bacteria</taxon>
        <taxon>Pseudomonadati</taxon>
        <taxon>Campylobacterota</taxon>
        <taxon>Epsilonproteobacteria</taxon>
        <taxon>Campylobacterales</taxon>
        <taxon>Sulfurimonadaceae</taxon>
        <taxon>Sulfurimonas</taxon>
    </lineage>
</organism>
<proteinExistence type="predicted"/>
<dbReference type="Gene3D" id="3.75.10.10">
    <property type="entry name" value="L-arginine/glycine Amidinotransferase, Chain A"/>
    <property type="match status" value="1"/>
</dbReference>
<dbReference type="RefSeq" id="WP_194366738.1">
    <property type="nucleotide sequence ID" value="NZ_CP054493.1"/>
</dbReference>
<reference evidence="1 2" key="1">
    <citation type="submission" date="2020-05" db="EMBL/GenBank/DDBJ databases">
        <title>Sulfurimonas marisnigri, sp. nov., and Sulfurimonas baltica, sp. nov., manganese oxide reducing chemolithoautotrophs of the class Epsilonproteobacteria isolated from the pelagic redoxclines of the Black and Baltic Seas and emended description of the genus Sulfurimonas.</title>
        <authorList>
            <person name="Henkel J.V."/>
            <person name="Laudan C."/>
            <person name="Werner J."/>
            <person name="Neu T."/>
            <person name="Plewe S."/>
            <person name="Sproer C."/>
            <person name="Bunk B."/>
            <person name="Schulz-Vogt H.N."/>
        </authorList>
    </citation>
    <scope>NUCLEOTIDE SEQUENCE [LARGE SCALE GENOMIC DNA]</scope>
    <source>
        <strain evidence="1 2">SoZ1</strain>
    </source>
</reference>
<dbReference type="Proteomes" id="UP000593836">
    <property type="component" value="Chromosome"/>
</dbReference>
<name>A0A7S7M1V2_9BACT</name>
<evidence type="ECO:0000313" key="2">
    <source>
        <dbReference type="Proteomes" id="UP000593836"/>
    </source>
</evidence>
<gene>
    <name evidence="1" type="ORF">HUE87_00135</name>
</gene>
<protein>
    <submittedName>
        <fullName evidence="1">Amidinotransferase</fullName>
    </submittedName>
</protein>
<evidence type="ECO:0000313" key="1">
    <source>
        <dbReference type="EMBL" id="QOY54694.1"/>
    </source>
</evidence>
<keyword evidence="2" id="KW-1185">Reference proteome</keyword>
<dbReference type="Pfam" id="PF19420">
    <property type="entry name" value="DDAH_eukar"/>
    <property type="match status" value="1"/>
</dbReference>